<gene>
    <name evidence="1" type="ORF">LA76x_5119</name>
</gene>
<sequence>MVIVASDTRYVAVNAKTAELAAEIGLKDCEKKKDGECRLYYADCSRPLRVR</sequence>
<keyword evidence="2" id="KW-1185">Reference proteome</keyword>
<name>A0A0S2DR49_LYSAN</name>
<dbReference type="KEGG" id="lab:LA76x_5119"/>
<reference evidence="1 2" key="1">
    <citation type="journal article" date="2015" name="BMC Genomics">
        <title>Comparative genomics and metabolic profiling of the genus Lysobacter.</title>
        <authorList>
            <person name="de Bruijn I."/>
            <person name="Cheng X."/>
            <person name="de Jager V."/>
            <person name="Exposito R.G."/>
            <person name="Watrous J."/>
            <person name="Patel N."/>
            <person name="Postma J."/>
            <person name="Dorrestein P.C."/>
            <person name="Kobayashi D."/>
            <person name="Raaijmakers J.M."/>
        </authorList>
    </citation>
    <scope>NUCLEOTIDE SEQUENCE [LARGE SCALE GENOMIC DNA]</scope>
    <source>
        <strain evidence="1 2">76</strain>
    </source>
</reference>
<dbReference type="AlphaFoldDB" id="A0A0S2DR49"/>
<dbReference type="EMBL" id="CP011129">
    <property type="protein sequence ID" value="ALN83221.1"/>
    <property type="molecule type" value="Genomic_DNA"/>
</dbReference>
<accession>A0A0S2DR49</accession>
<proteinExistence type="predicted"/>
<evidence type="ECO:0000313" key="2">
    <source>
        <dbReference type="Proteomes" id="UP000060787"/>
    </source>
</evidence>
<organism evidence="1 2">
    <name type="scientific">Lysobacter antibioticus</name>
    <dbReference type="NCBI Taxonomy" id="84531"/>
    <lineage>
        <taxon>Bacteria</taxon>
        <taxon>Pseudomonadati</taxon>
        <taxon>Pseudomonadota</taxon>
        <taxon>Gammaproteobacteria</taxon>
        <taxon>Lysobacterales</taxon>
        <taxon>Lysobacteraceae</taxon>
        <taxon>Lysobacter</taxon>
    </lineage>
</organism>
<dbReference type="PATRIC" id="fig|84531.7.peg.323"/>
<dbReference type="KEGG" id="laq:GLA29479_325"/>
<protein>
    <submittedName>
        <fullName evidence="1">Uncharacterized protein</fullName>
    </submittedName>
</protein>
<evidence type="ECO:0000313" key="1">
    <source>
        <dbReference type="EMBL" id="ALN83221.1"/>
    </source>
</evidence>
<dbReference type="Proteomes" id="UP000060787">
    <property type="component" value="Chromosome"/>
</dbReference>